<comment type="caution">
    <text evidence="1">The sequence shown here is derived from an EMBL/GenBank/DDBJ whole genome shotgun (WGS) entry which is preliminary data.</text>
</comment>
<dbReference type="AlphaFoldDB" id="A0A9X0TLB1"/>
<organism evidence="1 2">
    <name type="scientific">Staphylococcus coagulans</name>
    <dbReference type="NCBI Taxonomy" id="74706"/>
    <lineage>
        <taxon>Bacteria</taxon>
        <taxon>Bacillati</taxon>
        <taxon>Bacillota</taxon>
        <taxon>Bacilli</taxon>
        <taxon>Bacillales</taxon>
        <taxon>Staphylococcaceae</taxon>
        <taxon>Staphylococcus</taxon>
    </lineage>
</organism>
<dbReference type="RefSeq" id="WP_182281006.1">
    <property type="nucleotide sequence ID" value="NZ_JABTCN010000029.1"/>
</dbReference>
<sequence length="126" mass="14433">MYKQIFTFDGTPYLLEADEYGRPLASQLKEYGIEDFTDKVPDSNLYWPIYFDEDTSEWVGTDKAEFEENNKPAEQELSPKDVLIGELTTQIAVQNEELKQLRAITGDLSINLAEIKGEMSDELQQS</sequence>
<evidence type="ECO:0000313" key="1">
    <source>
        <dbReference type="EMBL" id="MBA8777020.1"/>
    </source>
</evidence>
<reference evidence="1 2" key="1">
    <citation type="journal article" date="2020" name="Access Microbiol">
        <title>Isolation and genome sequencing of Staphylococcus schleiferi subspecies coagulans from Antarctic seals.</title>
        <authorList>
            <person name="Foster G."/>
            <person name="Robb A."/>
            <person name="Paterson G.K."/>
        </authorList>
    </citation>
    <scope>NUCLEOTIDE SEQUENCE [LARGE SCALE GENOMIC DNA]</scope>
    <source>
        <strain evidence="1 2">M615/02/4</strain>
    </source>
</reference>
<accession>A0A9X0TLB1</accession>
<dbReference type="Proteomes" id="UP000524893">
    <property type="component" value="Unassembled WGS sequence"/>
</dbReference>
<protein>
    <submittedName>
        <fullName evidence="1">Uncharacterized protein</fullName>
    </submittedName>
</protein>
<evidence type="ECO:0000313" key="2">
    <source>
        <dbReference type="Proteomes" id="UP000524893"/>
    </source>
</evidence>
<dbReference type="EMBL" id="JABTCN010000029">
    <property type="protein sequence ID" value="MBA8777020.1"/>
    <property type="molecule type" value="Genomic_DNA"/>
</dbReference>
<proteinExistence type="predicted"/>
<gene>
    <name evidence="1" type="ORF">HR081_09040</name>
</gene>
<name>A0A9X0TLB1_9STAP</name>